<accession>A0A1M6QIL9</accession>
<dbReference type="CDD" id="cd01109">
    <property type="entry name" value="HTH_YyaN"/>
    <property type="match status" value="1"/>
</dbReference>
<dbReference type="PANTHER" id="PTHR30204:SF69">
    <property type="entry name" value="MERR-FAMILY TRANSCRIPTIONAL REGULATOR"/>
    <property type="match status" value="1"/>
</dbReference>
<dbReference type="PRINTS" id="PR00040">
    <property type="entry name" value="HTHMERR"/>
</dbReference>
<dbReference type="InterPro" id="IPR009061">
    <property type="entry name" value="DNA-bd_dom_put_sf"/>
</dbReference>
<dbReference type="PROSITE" id="PS00552">
    <property type="entry name" value="HTH_MERR_1"/>
    <property type="match status" value="1"/>
</dbReference>
<dbReference type="AlphaFoldDB" id="A0A1M6QIL9"/>
<organism evidence="6 7">
    <name type="scientific">Fibrobacter intestinalis</name>
    <dbReference type="NCBI Taxonomy" id="28122"/>
    <lineage>
        <taxon>Bacteria</taxon>
        <taxon>Pseudomonadati</taxon>
        <taxon>Fibrobacterota</taxon>
        <taxon>Fibrobacteria</taxon>
        <taxon>Fibrobacterales</taxon>
        <taxon>Fibrobacteraceae</taxon>
        <taxon>Fibrobacter</taxon>
    </lineage>
</organism>
<evidence type="ECO:0000256" key="4">
    <source>
        <dbReference type="ARBA" id="ARBA00023163"/>
    </source>
</evidence>
<proteinExistence type="predicted"/>
<evidence type="ECO:0000313" key="7">
    <source>
        <dbReference type="Proteomes" id="UP000184275"/>
    </source>
</evidence>
<evidence type="ECO:0000256" key="1">
    <source>
        <dbReference type="ARBA" id="ARBA00022491"/>
    </source>
</evidence>
<dbReference type="EMBL" id="FRAW01000002">
    <property type="protein sequence ID" value="SHK20046.1"/>
    <property type="molecule type" value="Genomic_DNA"/>
</dbReference>
<dbReference type="SMART" id="SM00422">
    <property type="entry name" value="HTH_MERR"/>
    <property type="match status" value="1"/>
</dbReference>
<dbReference type="Gene3D" id="1.10.1660.10">
    <property type="match status" value="1"/>
</dbReference>
<dbReference type="GO" id="GO:0003700">
    <property type="term" value="F:DNA-binding transcription factor activity"/>
    <property type="evidence" value="ECO:0007669"/>
    <property type="project" value="InterPro"/>
</dbReference>
<keyword evidence="3 6" id="KW-0238">DNA-binding</keyword>
<evidence type="ECO:0000256" key="3">
    <source>
        <dbReference type="ARBA" id="ARBA00023125"/>
    </source>
</evidence>
<keyword evidence="4" id="KW-0804">Transcription</keyword>
<dbReference type="PANTHER" id="PTHR30204">
    <property type="entry name" value="REDOX-CYCLING DRUG-SENSING TRANSCRIPTIONAL ACTIVATOR SOXR"/>
    <property type="match status" value="1"/>
</dbReference>
<sequence>MTYSIGQVAQKTGLSAHTLRYYEKEGLLPFVKKTHSGIRTYNDEDISWLSMIECLKMTGMSLKDIRQYIEWFSEGDSSLPNRLELFRKRKADILKEMETLKTILGKVEFKIRLYEEAVKLGSLDLAMQSQTIQKLRKKLFGNPHFFPTRNDDAERLSASAD</sequence>
<dbReference type="Pfam" id="PF13411">
    <property type="entry name" value="MerR_1"/>
    <property type="match status" value="1"/>
</dbReference>
<name>A0A1M6QIL9_9BACT</name>
<protein>
    <submittedName>
        <fullName evidence="6">DNA-binding transcriptional regulator, MerR family</fullName>
    </submittedName>
</protein>
<keyword evidence="7" id="KW-1185">Reference proteome</keyword>
<evidence type="ECO:0000259" key="5">
    <source>
        <dbReference type="PROSITE" id="PS50937"/>
    </source>
</evidence>
<reference evidence="7" key="1">
    <citation type="submission" date="2016-11" db="EMBL/GenBank/DDBJ databases">
        <authorList>
            <person name="Varghese N."/>
            <person name="Submissions S."/>
        </authorList>
    </citation>
    <scope>NUCLEOTIDE SEQUENCE [LARGE SCALE GENOMIC DNA]</scope>
    <source>
        <strain evidence="7">UWOS</strain>
    </source>
</reference>
<gene>
    <name evidence="6" type="ORF">SAMN05720469_102116</name>
</gene>
<dbReference type="SUPFAM" id="SSF46955">
    <property type="entry name" value="Putative DNA-binding domain"/>
    <property type="match status" value="1"/>
</dbReference>
<keyword evidence="1" id="KW-0678">Repressor</keyword>
<evidence type="ECO:0000313" key="6">
    <source>
        <dbReference type="EMBL" id="SHK20046.1"/>
    </source>
</evidence>
<keyword evidence="2" id="KW-0805">Transcription regulation</keyword>
<dbReference type="Proteomes" id="UP000184275">
    <property type="component" value="Unassembled WGS sequence"/>
</dbReference>
<dbReference type="InterPro" id="IPR047057">
    <property type="entry name" value="MerR_fam"/>
</dbReference>
<dbReference type="PROSITE" id="PS50937">
    <property type="entry name" value="HTH_MERR_2"/>
    <property type="match status" value="1"/>
</dbReference>
<dbReference type="InterPro" id="IPR000551">
    <property type="entry name" value="MerR-type_HTH_dom"/>
</dbReference>
<dbReference type="RefSeq" id="WP_073302138.1">
    <property type="nucleotide sequence ID" value="NZ_FRAW01000002.1"/>
</dbReference>
<evidence type="ECO:0000256" key="2">
    <source>
        <dbReference type="ARBA" id="ARBA00023015"/>
    </source>
</evidence>
<feature type="domain" description="HTH merR-type" evidence="5">
    <location>
        <begin position="2"/>
        <end position="71"/>
    </location>
</feature>
<dbReference type="GO" id="GO:0003677">
    <property type="term" value="F:DNA binding"/>
    <property type="evidence" value="ECO:0007669"/>
    <property type="project" value="UniProtKB-KW"/>
</dbReference>